<dbReference type="Proteomes" id="UP000784294">
    <property type="component" value="Unassembled WGS sequence"/>
</dbReference>
<evidence type="ECO:0000313" key="2">
    <source>
        <dbReference type="Proteomes" id="UP000784294"/>
    </source>
</evidence>
<dbReference type="AlphaFoldDB" id="A0A3S5FDH6"/>
<accession>A0A3S5FDH6</accession>
<organism evidence="1 2">
    <name type="scientific">Protopolystoma xenopodis</name>
    <dbReference type="NCBI Taxonomy" id="117903"/>
    <lineage>
        <taxon>Eukaryota</taxon>
        <taxon>Metazoa</taxon>
        <taxon>Spiralia</taxon>
        <taxon>Lophotrochozoa</taxon>
        <taxon>Platyhelminthes</taxon>
        <taxon>Monogenea</taxon>
        <taxon>Polyopisthocotylea</taxon>
        <taxon>Polystomatidea</taxon>
        <taxon>Polystomatidae</taxon>
        <taxon>Protopolystoma</taxon>
    </lineage>
</organism>
<evidence type="ECO:0008006" key="3">
    <source>
        <dbReference type="Google" id="ProtNLM"/>
    </source>
</evidence>
<name>A0A3S5FDH6_9PLAT</name>
<reference evidence="1" key="1">
    <citation type="submission" date="2018-11" db="EMBL/GenBank/DDBJ databases">
        <authorList>
            <consortium name="Pathogen Informatics"/>
        </authorList>
    </citation>
    <scope>NUCLEOTIDE SEQUENCE</scope>
</reference>
<comment type="caution">
    <text evidence="1">The sequence shown here is derived from an EMBL/GenBank/DDBJ whole genome shotgun (WGS) entry which is preliminary data.</text>
</comment>
<dbReference type="EMBL" id="CAAALY010039176">
    <property type="protein sequence ID" value="VEL18884.1"/>
    <property type="molecule type" value="Genomic_DNA"/>
</dbReference>
<proteinExistence type="predicted"/>
<evidence type="ECO:0000313" key="1">
    <source>
        <dbReference type="EMBL" id="VEL18884.1"/>
    </source>
</evidence>
<sequence>MSDSTDESLAQSQDGELRTSSHNSAVFLLRFPHDFPLDRRPRLFFRLAQVQLRLGHIDEAKSNMLLGKAISQPLSTSKANASDFMDYKKLKAAGPNPQIAGRPFLSVRISIPEPPRLDKCLKSDNELEQFRLSVDPRCSELAVRLKDSLTLTSQSASDNCKKDGNGNFNTANISDRLLCSRQRANLVDSTFEYDMSNLTDSSPLLLATLLPETSQPAVRLQYAGDEAGWNLVATRNIHPGEPYAFAYFQKYCLLGE</sequence>
<keyword evidence="2" id="KW-1185">Reference proteome</keyword>
<protein>
    <recommendedName>
        <fullName evidence="3">SET domain-containing protein</fullName>
    </recommendedName>
</protein>
<gene>
    <name evidence="1" type="ORF">PXEA_LOCUS12324</name>
</gene>